<dbReference type="AlphaFoldDB" id="A0A015U517"/>
<name>A0A015U517_BACFG</name>
<dbReference type="CDD" id="cd13120">
    <property type="entry name" value="BF2867_like_N"/>
    <property type="match status" value="1"/>
</dbReference>
<evidence type="ECO:0008006" key="3">
    <source>
        <dbReference type="Google" id="ProtNLM"/>
    </source>
</evidence>
<organism evidence="1 2">
    <name type="scientific">Bacteroides fragilis str. 3998T(B)3</name>
    <dbReference type="NCBI Taxonomy" id="1339316"/>
    <lineage>
        <taxon>Bacteria</taxon>
        <taxon>Pseudomonadati</taxon>
        <taxon>Bacteroidota</taxon>
        <taxon>Bacteroidia</taxon>
        <taxon>Bacteroidales</taxon>
        <taxon>Bacteroidaceae</taxon>
        <taxon>Bacteroides</taxon>
    </lineage>
</organism>
<gene>
    <name evidence="1" type="ORF">M125_1349</name>
</gene>
<dbReference type="EMBL" id="JGDB01000027">
    <property type="protein sequence ID" value="EXY91909.1"/>
    <property type="molecule type" value="Genomic_DNA"/>
</dbReference>
<dbReference type="PATRIC" id="fig|1339316.3.peg.1311"/>
<sequence length="364" mass="40095">MKKSLFLLGVAAAVFSGCSNQEVMDVAEYANQPIEFTTFVDKTTRSGDVTSQNFQKFWVFAQNKGTGDQNWADAFTNVQVSKAGDNEWLPINTYYWEKNKEFRFAGYANGESQLNKSIVSYDAGSQSGGSTSGLLTFTAYSTDGKNDLVAAMGNESNYTWDGTASGEAPKVSMTFRHMLSKLTFTFKTKMANTYTVAVNNLRIESATTKSTGTYHKANEGTITWSTDQLSNTTGTYTFDNITDVTADAANEQGYFSQTCAPLFVIPQTCGTLSVQFTAVVKNAAQETIGQQDFSATLSYNPSNSETSLQKNTWTAGYYYNYTAELKMEDINTDPNAKPIKFDVTVDKWKDTTPGDDLNLTDKKN</sequence>
<dbReference type="GeneID" id="99669029"/>
<dbReference type="InterPro" id="IPR025049">
    <property type="entry name" value="Mfa-like_1"/>
</dbReference>
<evidence type="ECO:0000313" key="1">
    <source>
        <dbReference type="EMBL" id="EXY91909.1"/>
    </source>
</evidence>
<proteinExistence type="predicted"/>
<dbReference type="Pfam" id="PF13149">
    <property type="entry name" value="Mfa_like_1"/>
    <property type="match status" value="1"/>
</dbReference>
<accession>A0A015U517</accession>
<protein>
    <recommendedName>
        <fullName evidence="3">Fimbrillin family protein</fullName>
    </recommendedName>
</protein>
<comment type="caution">
    <text evidence="1">The sequence shown here is derived from an EMBL/GenBank/DDBJ whole genome shotgun (WGS) entry which is preliminary data.</text>
</comment>
<dbReference type="Proteomes" id="UP000020773">
    <property type="component" value="Unassembled WGS sequence"/>
</dbReference>
<reference evidence="1 2" key="1">
    <citation type="submission" date="2014-02" db="EMBL/GenBank/DDBJ databases">
        <authorList>
            <person name="Sears C."/>
            <person name="Carroll K."/>
            <person name="Sack B.R."/>
            <person name="Qadri F."/>
            <person name="Myers L.L."/>
            <person name="Chung G.-T."/>
            <person name="Escheverria P."/>
            <person name="Fraser C.M."/>
            <person name="Sadzewicz L."/>
            <person name="Shefchek K.A."/>
            <person name="Tallon L."/>
            <person name="Das S.P."/>
            <person name="Daugherty S."/>
            <person name="Mongodin E.F."/>
        </authorList>
    </citation>
    <scope>NUCLEOTIDE SEQUENCE [LARGE SCALE GENOMIC DNA]</scope>
    <source>
        <strain evidence="2">3998T(B)3</strain>
    </source>
</reference>
<evidence type="ECO:0000313" key="2">
    <source>
        <dbReference type="Proteomes" id="UP000020773"/>
    </source>
</evidence>
<dbReference type="RefSeq" id="WP_004289480.1">
    <property type="nucleotide sequence ID" value="NZ_JGDB01000027.1"/>
</dbReference>
<dbReference type="PROSITE" id="PS51257">
    <property type="entry name" value="PROKAR_LIPOPROTEIN"/>
    <property type="match status" value="1"/>
</dbReference>